<dbReference type="Proteomes" id="UP000818323">
    <property type="component" value="Unassembled WGS sequence"/>
</dbReference>
<dbReference type="NCBIfam" id="TIGR01563">
    <property type="entry name" value="gp16_SPP1"/>
    <property type="match status" value="1"/>
</dbReference>
<dbReference type="Gene3D" id="2.40.10.270">
    <property type="entry name" value="Bacteriophage SPP1 head-tail adaptor protein"/>
    <property type="match status" value="1"/>
</dbReference>
<evidence type="ECO:0000313" key="1">
    <source>
        <dbReference type="EMBL" id="NBJ24119.1"/>
    </source>
</evidence>
<evidence type="ECO:0000313" key="2">
    <source>
        <dbReference type="Proteomes" id="UP000818323"/>
    </source>
</evidence>
<keyword evidence="2" id="KW-1185">Reference proteome</keyword>
<reference evidence="1 2" key="1">
    <citation type="submission" date="2020-01" db="EMBL/GenBank/DDBJ databases">
        <title>Microvirga sp. nov., an arsenate reduction bacterium isolated from Tibet hotspring sediments.</title>
        <authorList>
            <person name="Yuan C.-G."/>
        </authorList>
    </citation>
    <scope>NUCLEOTIDE SEQUENCE [LARGE SCALE GENOMIC DNA]</scope>
    <source>
        <strain evidence="1 2">SYSU G3D203</strain>
    </source>
</reference>
<dbReference type="Pfam" id="PF05521">
    <property type="entry name" value="Phage_HCP"/>
    <property type="match status" value="1"/>
</dbReference>
<dbReference type="InterPro" id="IPR008767">
    <property type="entry name" value="Phage_SPP1_head-tail_adaptor"/>
</dbReference>
<protein>
    <submittedName>
        <fullName evidence="1">Phage head closure protein</fullName>
    </submittedName>
</protein>
<gene>
    <name evidence="1" type="ORF">GR303_07085</name>
</gene>
<organism evidence="1 2">
    <name type="scientific">Microvirga arsenatis</name>
    <dbReference type="NCBI Taxonomy" id="2692265"/>
    <lineage>
        <taxon>Bacteria</taxon>
        <taxon>Pseudomonadati</taxon>
        <taxon>Pseudomonadota</taxon>
        <taxon>Alphaproteobacteria</taxon>
        <taxon>Hyphomicrobiales</taxon>
        <taxon>Methylobacteriaceae</taxon>
        <taxon>Microvirga</taxon>
    </lineage>
</organism>
<comment type="caution">
    <text evidence="1">The sequence shown here is derived from an EMBL/GenBank/DDBJ whole genome shotgun (WGS) entry which is preliminary data.</text>
</comment>
<dbReference type="InterPro" id="IPR038666">
    <property type="entry name" value="SSP1_head-tail_sf"/>
</dbReference>
<sequence>MSAGALRDRIRFEKRAEADDGYGNTVSDWTPQFERAAEIRPLKGSEQVIASRLQGTQPALILVRYDSQTATITPEWRAVDARSGTTYNIQTAADMERRREYITMMCTAGGSA</sequence>
<dbReference type="EMBL" id="JAAAXJ010000003">
    <property type="protein sequence ID" value="NBJ24119.1"/>
    <property type="molecule type" value="Genomic_DNA"/>
</dbReference>
<proteinExistence type="predicted"/>
<name>A0ABW9YV36_9HYPH</name>
<dbReference type="RefSeq" id="WP_161726005.1">
    <property type="nucleotide sequence ID" value="NZ_JAAAXI010000027.1"/>
</dbReference>
<accession>A0ABW9YV36</accession>